<reference evidence="3 4" key="2">
    <citation type="submission" date="2009-02" db="EMBL/GenBank/DDBJ databases">
        <title>Draft genome sequence of Blautia hydrogenotrophica DSM 10507 (Ruminococcus hydrogenotrophicus DSM 10507).</title>
        <authorList>
            <person name="Sudarsanam P."/>
            <person name="Ley R."/>
            <person name="Guruge J."/>
            <person name="Turnbaugh P.J."/>
            <person name="Mahowald M."/>
            <person name="Liep D."/>
            <person name="Gordon J."/>
        </authorList>
    </citation>
    <scope>NUCLEOTIDE SEQUENCE [LARGE SCALE GENOMIC DNA]</scope>
    <source>
        <strain evidence="4">DSM 10507 / JCM 14656 / S5a33</strain>
    </source>
</reference>
<dbReference type="InterPro" id="IPR047926">
    <property type="entry name" value="Ni_dep_LarA"/>
</dbReference>
<evidence type="ECO:0000259" key="1">
    <source>
        <dbReference type="Pfam" id="PF09861"/>
    </source>
</evidence>
<dbReference type="Proteomes" id="UP000003100">
    <property type="component" value="Unassembled WGS sequence"/>
</dbReference>
<sequence>MYRLRDRDGRVNYIDDELGVSCAIMNGWEAGLVQTPDLLELNHEEAVSKAVRQPKYGWPLREIVRRRGGKTACVLVSDATRAVPTARLFRYVAEELSASGISGENVRVFVALGVHREATESEMKLILGDYYGRVSIENHTPYDQENLVYLGETTRGTPVWVNKRAVACDIHVQIGKVEPHEFAGFSGGRKSVLPGVSSEKTIKVNHRPEMILAQGAGIGKLDGNPVHEDMLEAANLFRIDFSVNCILNNQLKLAAVFAGKLRESHEAAVRNVRERLGVRIQRPDILVTTPGKPLDIDFYQSVKALIALTEVLDERTVVILYCGCPEGVNSPDMLNGFKSSENLEEAVAYTINHYEVQSDHVILLAKILRKKVKVIVCCPSISDEEIREMFMEPCPTLEAALKRAEELCKKERGQILFYPKPQTGLPVLR</sequence>
<dbReference type="PANTHER" id="PTHR33171">
    <property type="entry name" value="LAR_N DOMAIN-CONTAINING PROTEIN"/>
    <property type="match status" value="1"/>
</dbReference>
<dbReference type="EMBL" id="ACBZ01000054">
    <property type="protein sequence ID" value="EEG49912.1"/>
    <property type="molecule type" value="Genomic_DNA"/>
</dbReference>
<name>C0CJY3_BLAHS</name>
<dbReference type="PANTHER" id="PTHR33171:SF17">
    <property type="entry name" value="LARA-LIKE N-TERMINAL DOMAIN-CONTAINING PROTEIN"/>
    <property type="match status" value="1"/>
</dbReference>
<accession>C0CJY3</accession>
<dbReference type="HOGENOM" id="CLU_050189_0_0_9"/>
<dbReference type="Pfam" id="PF21113">
    <property type="entry name" value="LarA_C"/>
    <property type="match status" value="1"/>
</dbReference>
<dbReference type="Gene3D" id="3.90.226.30">
    <property type="match status" value="1"/>
</dbReference>
<protein>
    <submittedName>
        <fullName evidence="3">Uncharacterized protein</fullName>
    </submittedName>
</protein>
<evidence type="ECO:0000313" key="4">
    <source>
        <dbReference type="Proteomes" id="UP000003100"/>
    </source>
</evidence>
<comment type="caution">
    <text evidence="3">The sequence shown here is derived from an EMBL/GenBank/DDBJ whole genome shotgun (WGS) entry which is preliminary data.</text>
</comment>
<dbReference type="InterPro" id="IPR048068">
    <property type="entry name" value="LarA-like"/>
</dbReference>
<dbReference type="NCBIfam" id="NF033504">
    <property type="entry name" value="Ni_dep_LarA"/>
    <property type="match status" value="1"/>
</dbReference>
<dbReference type="Pfam" id="PF09861">
    <property type="entry name" value="Lar_N"/>
    <property type="match status" value="1"/>
</dbReference>
<organism evidence="3 4">
    <name type="scientific">Blautia hydrogenotrophica (strain DSM 10507 / JCM 14656 / S5a33)</name>
    <name type="common">Ruminococcus hydrogenotrophicus</name>
    <dbReference type="NCBI Taxonomy" id="476272"/>
    <lineage>
        <taxon>Bacteria</taxon>
        <taxon>Bacillati</taxon>
        <taxon>Bacillota</taxon>
        <taxon>Clostridia</taxon>
        <taxon>Lachnospirales</taxon>
        <taxon>Lachnospiraceae</taxon>
        <taxon>Blautia</taxon>
    </lineage>
</organism>
<feature type="domain" description="Lactate racemase C-terminal" evidence="2">
    <location>
        <begin position="281"/>
        <end position="411"/>
    </location>
</feature>
<evidence type="ECO:0000259" key="2">
    <source>
        <dbReference type="Pfam" id="PF21113"/>
    </source>
</evidence>
<dbReference type="RefSeq" id="WP_005947030.1">
    <property type="nucleotide sequence ID" value="NZ_CP136423.1"/>
</dbReference>
<feature type="domain" description="LarA-like N-terminal" evidence="1">
    <location>
        <begin position="23"/>
        <end position="214"/>
    </location>
</feature>
<dbReference type="InterPro" id="IPR048520">
    <property type="entry name" value="LarA_C"/>
</dbReference>
<dbReference type="InterPro" id="IPR043166">
    <property type="entry name" value="LarA-like_C"/>
</dbReference>
<dbReference type="PATRIC" id="fig|476272.21.peg.2500"/>
<dbReference type="InterPro" id="IPR018657">
    <property type="entry name" value="LarA-like_N"/>
</dbReference>
<proteinExistence type="predicted"/>
<evidence type="ECO:0000313" key="3">
    <source>
        <dbReference type="EMBL" id="EEG49912.1"/>
    </source>
</evidence>
<gene>
    <name evidence="3" type="ORF">RUMHYD_01153</name>
</gene>
<dbReference type="GeneID" id="86820421"/>
<dbReference type="Gene3D" id="3.40.50.11440">
    <property type="match status" value="1"/>
</dbReference>
<dbReference type="eggNOG" id="COG3875">
    <property type="taxonomic scope" value="Bacteria"/>
</dbReference>
<keyword evidence="4" id="KW-1185">Reference proteome</keyword>
<dbReference type="AlphaFoldDB" id="C0CJY3"/>
<dbReference type="GO" id="GO:0050043">
    <property type="term" value="F:lactate racemase activity"/>
    <property type="evidence" value="ECO:0007669"/>
    <property type="project" value="InterPro"/>
</dbReference>
<reference evidence="3 4" key="1">
    <citation type="submission" date="2009-01" db="EMBL/GenBank/DDBJ databases">
        <authorList>
            <person name="Fulton L."/>
            <person name="Clifton S."/>
            <person name="Fulton B."/>
            <person name="Xu J."/>
            <person name="Minx P."/>
            <person name="Pepin K.H."/>
            <person name="Johnson M."/>
            <person name="Bhonagiri V."/>
            <person name="Nash W.E."/>
            <person name="Mardis E.R."/>
            <person name="Wilson R.K."/>
        </authorList>
    </citation>
    <scope>NUCLEOTIDE SEQUENCE [LARGE SCALE GENOMIC DNA]</scope>
    <source>
        <strain evidence="4">DSM 10507 / JCM 14656 / S5a33</strain>
    </source>
</reference>